<accession>A0ABU7XYK9</accession>
<name>A0ABU7XYK9_9FLAO</name>
<comment type="caution">
    <text evidence="3">The sequence shown here is derived from an EMBL/GenBank/DDBJ whole genome shotgun (WGS) entry which is preliminary data.</text>
</comment>
<evidence type="ECO:0000313" key="4">
    <source>
        <dbReference type="Proteomes" id="UP001337305"/>
    </source>
</evidence>
<sequence length="170" mass="19241">MKKLSYIILGFIIGAVLTYYFCSRDIDVKSMSTKFEIPDGVIERDKAEELNNNWTEYREAAVDSAAQRQGRKKDNRWTSWKLKDIENYLAYSKEEAEKLGYDMNGIRVYLGVYGENAGLNKKNLTTMFIVPTGKKSHDTASMMPFTFQSNTDLPMPPLNNGHGGSGGYPN</sequence>
<organism evidence="3 4">
    <name type="scientific">Flavivirga spongiicola</name>
    <dbReference type="NCBI Taxonomy" id="421621"/>
    <lineage>
        <taxon>Bacteria</taxon>
        <taxon>Pseudomonadati</taxon>
        <taxon>Bacteroidota</taxon>
        <taxon>Flavobacteriia</taxon>
        <taxon>Flavobacteriales</taxon>
        <taxon>Flavobacteriaceae</taxon>
        <taxon>Flavivirga</taxon>
    </lineage>
</organism>
<evidence type="ECO:0000313" key="3">
    <source>
        <dbReference type="EMBL" id="MEF3835819.1"/>
    </source>
</evidence>
<dbReference type="EMBL" id="JAODOP010000004">
    <property type="protein sequence ID" value="MEF3835819.1"/>
    <property type="molecule type" value="Genomic_DNA"/>
</dbReference>
<proteinExistence type="predicted"/>
<feature type="compositionally biased region" description="Gly residues" evidence="1">
    <location>
        <begin position="161"/>
        <end position="170"/>
    </location>
</feature>
<protein>
    <submittedName>
        <fullName evidence="3">Uncharacterized protein</fullName>
    </submittedName>
</protein>
<keyword evidence="2" id="KW-0472">Membrane</keyword>
<keyword evidence="2" id="KW-1133">Transmembrane helix</keyword>
<reference evidence="3 4" key="1">
    <citation type="submission" date="2022-09" db="EMBL/GenBank/DDBJ databases">
        <title>Genome sequencing of Flavivirga sp. MEBiC05379.</title>
        <authorList>
            <person name="Oh H.-M."/>
            <person name="Kwon K.K."/>
            <person name="Park M.J."/>
            <person name="Yang S.-H."/>
        </authorList>
    </citation>
    <scope>NUCLEOTIDE SEQUENCE [LARGE SCALE GENOMIC DNA]</scope>
    <source>
        <strain evidence="3 4">MEBiC05379</strain>
    </source>
</reference>
<feature type="transmembrane region" description="Helical" evidence="2">
    <location>
        <begin position="6"/>
        <end position="22"/>
    </location>
</feature>
<evidence type="ECO:0000256" key="2">
    <source>
        <dbReference type="SAM" id="Phobius"/>
    </source>
</evidence>
<gene>
    <name evidence="3" type="ORF">N1F79_22025</name>
</gene>
<keyword evidence="4" id="KW-1185">Reference proteome</keyword>
<dbReference type="RefSeq" id="WP_303308098.1">
    <property type="nucleotide sequence ID" value="NZ_JAODOP010000004.1"/>
</dbReference>
<dbReference type="Proteomes" id="UP001337305">
    <property type="component" value="Unassembled WGS sequence"/>
</dbReference>
<feature type="region of interest" description="Disordered" evidence="1">
    <location>
        <begin position="149"/>
        <end position="170"/>
    </location>
</feature>
<evidence type="ECO:0000256" key="1">
    <source>
        <dbReference type="SAM" id="MobiDB-lite"/>
    </source>
</evidence>
<keyword evidence="2" id="KW-0812">Transmembrane</keyword>